<evidence type="ECO:0000256" key="6">
    <source>
        <dbReference type="ARBA" id="ARBA00022692"/>
    </source>
</evidence>
<reference evidence="10 11" key="1">
    <citation type="submission" date="2018-08" db="EMBL/GenBank/DDBJ databases">
        <title>Draft genome sequence of Psychrilyobacter sp. strain SD5 isolated from Black Sea water.</title>
        <authorList>
            <person name="Yadav S."/>
            <person name="Villanueva L."/>
            <person name="Damste J.S.S."/>
        </authorList>
    </citation>
    <scope>NUCLEOTIDE SEQUENCE [LARGE SCALE GENOMIC DNA]</scope>
    <source>
        <strain evidence="10 11">SD5</strain>
    </source>
</reference>
<accession>A0ABX9KIM5</accession>
<keyword evidence="7 9" id="KW-1133">Transmembrane helix</keyword>
<evidence type="ECO:0000256" key="2">
    <source>
        <dbReference type="ARBA" id="ARBA00004953"/>
    </source>
</evidence>
<comment type="function">
    <text evidence="9">Converts cobyric acid to cobinamide by the addition of aminopropanol on the F carboxylic group.</text>
</comment>
<dbReference type="HAMAP" id="MF_00024">
    <property type="entry name" value="CobD_CbiB"/>
    <property type="match status" value="1"/>
</dbReference>
<comment type="pathway">
    <text evidence="2 9">Cofactor biosynthesis; adenosylcobalamin biosynthesis.</text>
</comment>
<name>A0ABX9KIM5_9FUSO</name>
<dbReference type="NCBIfam" id="TIGR00380">
    <property type="entry name" value="cobal_cbiB"/>
    <property type="match status" value="1"/>
</dbReference>
<dbReference type="EMBL" id="QUAJ01000007">
    <property type="protein sequence ID" value="REI41828.1"/>
    <property type="molecule type" value="Genomic_DNA"/>
</dbReference>
<evidence type="ECO:0000256" key="7">
    <source>
        <dbReference type="ARBA" id="ARBA00022989"/>
    </source>
</evidence>
<evidence type="ECO:0000256" key="5">
    <source>
        <dbReference type="ARBA" id="ARBA00022573"/>
    </source>
</evidence>
<dbReference type="Proteomes" id="UP000263486">
    <property type="component" value="Unassembled WGS sequence"/>
</dbReference>
<keyword evidence="6 9" id="KW-0812">Transmembrane</keyword>
<feature type="transmembrane region" description="Helical" evidence="9">
    <location>
        <begin position="49"/>
        <end position="71"/>
    </location>
</feature>
<feature type="transmembrane region" description="Helical" evidence="9">
    <location>
        <begin position="77"/>
        <end position="99"/>
    </location>
</feature>
<dbReference type="RefSeq" id="WP_114641825.1">
    <property type="nucleotide sequence ID" value="NZ_JAACIO010000006.1"/>
</dbReference>
<comment type="caution">
    <text evidence="9">Lacks conserved residue(s) required for the propagation of feature annotation.</text>
</comment>
<keyword evidence="4 9" id="KW-1003">Cell membrane</keyword>
<keyword evidence="11" id="KW-1185">Reference proteome</keyword>
<protein>
    <recommendedName>
        <fullName evidence="9">Cobalamin biosynthesis protein CobD</fullName>
    </recommendedName>
</protein>
<evidence type="ECO:0000256" key="3">
    <source>
        <dbReference type="ARBA" id="ARBA00006263"/>
    </source>
</evidence>
<sequence length="315" mass="35298">MRVENIILIGFILDLVFGDPRSLLHPVVVIGRVITFLEKILYKYKKIGGIILNLIVVGLTIGLTYLISGYLEIIEIYLIYTIFATRSLALEGVKVFNILKKKDMQLARKELSYLVSRDTNYMQEKDIVRSVMETISENTVDGIISPLFFIAVGYLIAPSTPLGVALGMGYKAVNTLDSMVGYKNEKYKDFGWFSARVDDWANIIPARLTGGILIPVSAFFLGYDFKNSWKVFFRDRYNHASPNSAQSESAVAGALGVQFGGTTSYFGRMAEKPTIGDKIKEFELSDIKKNIKLMYGSAFLGMGLTYMILMLRSMN</sequence>
<dbReference type="InterPro" id="IPR004485">
    <property type="entry name" value="Cobalamin_biosynth_CobD/CbiB"/>
</dbReference>
<comment type="caution">
    <text evidence="10">The sequence shown here is derived from an EMBL/GenBank/DDBJ whole genome shotgun (WGS) entry which is preliminary data.</text>
</comment>
<feature type="transmembrane region" description="Helical" evidence="9">
    <location>
        <begin position="200"/>
        <end position="223"/>
    </location>
</feature>
<dbReference type="PANTHER" id="PTHR34308:SF1">
    <property type="entry name" value="COBALAMIN BIOSYNTHESIS PROTEIN CBIB"/>
    <property type="match status" value="1"/>
</dbReference>
<evidence type="ECO:0000313" key="11">
    <source>
        <dbReference type="Proteomes" id="UP000263486"/>
    </source>
</evidence>
<dbReference type="PANTHER" id="PTHR34308">
    <property type="entry name" value="COBALAMIN BIOSYNTHESIS PROTEIN CBIB"/>
    <property type="match status" value="1"/>
</dbReference>
<comment type="similarity">
    <text evidence="3 9">Belongs to the CobD/CbiB family.</text>
</comment>
<evidence type="ECO:0000256" key="8">
    <source>
        <dbReference type="ARBA" id="ARBA00023136"/>
    </source>
</evidence>
<evidence type="ECO:0000256" key="4">
    <source>
        <dbReference type="ARBA" id="ARBA00022475"/>
    </source>
</evidence>
<organism evidence="10 11">
    <name type="scientific">Psychrilyobacter piezotolerans</name>
    <dbReference type="NCBI Taxonomy" id="2293438"/>
    <lineage>
        <taxon>Bacteria</taxon>
        <taxon>Fusobacteriati</taxon>
        <taxon>Fusobacteriota</taxon>
        <taxon>Fusobacteriia</taxon>
        <taxon>Fusobacteriales</taxon>
        <taxon>Fusobacteriaceae</taxon>
        <taxon>Psychrilyobacter</taxon>
    </lineage>
</organism>
<evidence type="ECO:0000313" key="10">
    <source>
        <dbReference type="EMBL" id="REI41828.1"/>
    </source>
</evidence>
<feature type="transmembrane region" description="Helical" evidence="9">
    <location>
        <begin position="293"/>
        <end position="311"/>
    </location>
</feature>
<gene>
    <name evidence="9 10" type="primary">cobD</name>
    <name evidence="10" type="ORF">DYH56_05290</name>
</gene>
<evidence type="ECO:0000256" key="1">
    <source>
        <dbReference type="ARBA" id="ARBA00004651"/>
    </source>
</evidence>
<dbReference type="Pfam" id="PF03186">
    <property type="entry name" value="CobD_Cbib"/>
    <property type="match status" value="1"/>
</dbReference>
<keyword evidence="8 9" id="KW-0472">Membrane</keyword>
<keyword evidence="5 9" id="KW-0169">Cobalamin biosynthesis</keyword>
<comment type="subcellular location">
    <subcellularLocation>
        <location evidence="1 9">Cell membrane</location>
        <topology evidence="1 9">Multi-pass membrane protein</topology>
    </subcellularLocation>
</comment>
<evidence type="ECO:0000256" key="9">
    <source>
        <dbReference type="HAMAP-Rule" id="MF_00024"/>
    </source>
</evidence>
<proteinExistence type="inferred from homology"/>